<comment type="caution">
    <text evidence="2">The sequence shown here is derived from an EMBL/GenBank/DDBJ whole genome shotgun (WGS) entry which is preliminary data.</text>
</comment>
<dbReference type="Pfam" id="PF00067">
    <property type="entry name" value="p450"/>
    <property type="match status" value="1"/>
</dbReference>
<accession>A0AAN8V2J3</accession>
<gene>
    <name evidence="2" type="ORF">RJ641_016137</name>
</gene>
<sequence length="320" mass="36260">MSDRRKATTFRLPPAPRGYPIIGNMLQLGKMPHLTLTNLSKTYGPIMSLKLGSTTTILISSSTMAKEVLKTHDEIFVDRPVLDAMRALDHHEYSIAVLPASEKWRYLRKILTMEMFTSQRLNGSQELRQAKVTQLLDHVDKCCENNQTVLVGRASFITSLNFISNTLFSKDVASYDDSHASNEFYELTRGIMVQTGLPNISDYFPSLRWCDPQGLRQKTKLMMEKMAAMIEKIVNQRLQDGTSPTHNDMLDNLLKIQKEDVSEFNRKDLDHFLLLDVVPVRIRCLCIGSASTVGIELPTSYVVRSGLLLFLQMGEKVVTE</sequence>
<dbReference type="SUPFAM" id="SSF48264">
    <property type="entry name" value="Cytochrome P450"/>
    <property type="match status" value="1"/>
</dbReference>
<dbReference type="Gene3D" id="1.10.630.10">
    <property type="entry name" value="Cytochrome P450"/>
    <property type="match status" value="1"/>
</dbReference>
<name>A0AAN8V2J3_9MAGN</name>
<dbReference type="PRINTS" id="PR00463">
    <property type="entry name" value="EP450I"/>
</dbReference>
<evidence type="ECO:0000256" key="1">
    <source>
        <dbReference type="ARBA" id="ARBA00010617"/>
    </source>
</evidence>
<dbReference type="GO" id="GO:0005506">
    <property type="term" value="F:iron ion binding"/>
    <property type="evidence" value="ECO:0007669"/>
    <property type="project" value="InterPro"/>
</dbReference>
<dbReference type="AlphaFoldDB" id="A0AAN8V2J3"/>
<dbReference type="InterPro" id="IPR036396">
    <property type="entry name" value="Cyt_P450_sf"/>
</dbReference>
<dbReference type="PANTHER" id="PTHR47950:SF44">
    <property type="entry name" value="CYTOCHROME P450, FAMILY 76, SUBFAMILY C, POLYPEPTIDE 5-RELATED"/>
    <property type="match status" value="1"/>
</dbReference>
<dbReference type="GO" id="GO:0016705">
    <property type="term" value="F:oxidoreductase activity, acting on paired donors, with incorporation or reduction of molecular oxygen"/>
    <property type="evidence" value="ECO:0007669"/>
    <property type="project" value="InterPro"/>
</dbReference>
<dbReference type="PANTHER" id="PTHR47950">
    <property type="entry name" value="CYTOCHROME P450, FAMILY 76, SUBFAMILY C, POLYPEPTIDE 5-RELATED"/>
    <property type="match status" value="1"/>
</dbReference>
<comment type="similarity">
    <text evidence="1">Belongs to the cytochrome P450 family.</text>
</comment>
<dbReference type="Proteomes" id="UP001370490">
    <property type="component" value="Unassembled WGS sequence"/>
</dbReference>
<keyword evidence="3" id="KW-1185">Reference proteome</keyword>
<organism evidence="2 3">
    <name type="scientific">Dillenia turbinata</name>
    <dbReference type="NCBI Taxonomy" id="194707"/>
    <lineage>
        <taxon>Eukaryota</taxon>
        <taxon>Viridiplantae</taxon>
        <taxon>Streptophyta</taxon>
        <taxon>Embryophyta</taxon>
        <taxon>Tracheophyta</taxon>
        <taxon>Spermatophyta</taxon>
        <taxon>Magnoliopsida</taxon>
        <taxon>eudicotyledons</taxon>
        <taxon>Gunneridae</taxon>
        <taxon>Pentapetalae</taxon>
        <taxon>Dilleniales</taxon>
        <taxon>Dilleniaceae</taxon>
        <taxon>Dillenia</taxon>
    </lineage>
</organism>
<proteinExistence type="inferred from homology"/>
<evidence type="ECO:0000313" key="2">
    <source>
        <dbReference type="EMBL" id="KAK6920233.1"/>
    </source>
</evidence>
<reference evidence="2 3" key="1">
    <citation type="submission" date="2023-12" db="EMBL/GenBank/DDBJ databases">
        <title>A high-quality genome assembly for Dillenia turbinata (Dilleniales).</title>
        <authorList>
            <person name="Chanderbali A."/>
        </authorList>
    </citation>
    <scope>NUCLEOTIDE SEQUENCE [LARGE SCALE GENOMIC DNA]</scope>
    <source>
        <strain evidence="2">LSX21</strain>
        <tissue evidence="2">Leaf</tissue>
    </source>
</reference>
<evidence type="ECO:0000313" key="3">
    <source>
        <dbReference type="Proteomes" id="UP001370490"/>
    </source>
</evidence>
<dbReference type="GO" id="GO:0004497">
    <property type="term" value="F:monooxygenase activity"/>
    <property type="evidence" value="ECO:0007669"/>
    <property type="project" value="InterPro"/>
</dbReference>
<dbReference type="InterPro" id="IPR001128">
    <property type="entry name" value="Cyt_P450"/>
</dbReference>
<dbReference type="EMBL" id="JBAMMX010000021">
    <property type="protein sequence ID" value="KAK6920233.1"/>
    <property type="molecule type" value="Genomic_DNA"/>
</dbReference>
<dbReference type="GO" id="GO:0020037">
    <property type="term" value="F:heme binding"/>
    <property type="evidence" value="ECO:0007669"/>
    <property type="project" value="InterPro"/>
</dbReference>
<protein>
    <submittedName>
        <fullName evidence="2">Cytochrome P450</fullName>
    </submittedName>
</protein>
<dbReference type="InterPro" id="IPR002401">
    <property type="entry name" value="Cyt_P450_E_grp-I"/>
</dbReference>